<evidence type="ECO:0000256" key="4">
    <source>
        <dbReference type="ARBA" id="ARBA00022989"/>
    </source>
</evidence>
<keyword evidence="4 6" id="KW-1133">Transmembrane helix</keyword>
<organism evidence="8 9">
    <name type="scientific">Lishizhenia tianjinensis</name>
    <dbReference type="NCBI Taxonomy" id="477690"/>
    <lineage>
        <taxon>Bacteria</taxon>
        <taxon>Pseudomonadati</taxon>
        <taxon>Bacteroidota</taxon>
        <taxon>Flavobacteriia</taxon>
        <taxon>Flavobacteriales</taxon>
        <taxon>Crocinitomicaceae</taxon>
        <taxon>Lishizhenia</taxon>
    </lineage>
</organism>
<comment type="similarity">
    <text evidence="2">Belongs to the cytochrome c oxidase subunit 3 family.</text>
</comment>
<evidence type="ECO:0000256" key="5">
    <source>
        <dbReference type="ARBA" id="ARBA00023136"/>
    </source>
</evidence>
<dbReference type="AlphaFoldDB" id="A0A1I7AYW6"/>
<feature type="domain" description="Heme-copper oxidase subunit III family profile" evidence="7">
    <location>
        <begin position="1"/>
        <end position="353"/>
    </location>
</feature>
<reference evidence="8 9" key="1">
    <citation type="submission" date="2016-10" db="EMBL/GenBank/DDBJ databases">
        <authorList>
            <person name="de Groot N.N."/>
        </authorList>
    </citation>
    <scope>NUCLEOTIDE SEQUENCE [LARGE SCALE GENOMIC DNA]</scope>
    <source>
        <strain evidence="8 9">CGMCC 1.7005</strain>
    </source>
</reference>
<proteinExistence type="inferred from homology"/>
<feature type="transmembrane region" description="Helical" evidence="6">
    <location>
        <begin position="88"/>
        <end position="106"/>
    </location>
</feature>
<dbReference type="InterPro" id="IPR013833">
    <property type="entry name" value="Cyt_c_oxidase_su3_a-hlx"/>
</dbReference>
<dbReference type="OrthoDB" id="679789at2"/>
<evidence type="ECO:0000256" key="3">
    <source>
        <dbReference type="ARBA" id="ARBA00022692"/>
    </source>
</evidence>
<dbReference type="RefSeq" id="WP_090250267.1">
    <property type="nucleotide sequence ID" value="NZ_FPAS01000004.1"/>
</dbReference>
<evidence type="ECO:0000256" key="2">
    <source>
        <dbReference type="ARBA" id="ARBA00010581"/>
    </source>
</evidence>
<feature type="transmembrane region" description="Helical" evidence="6">
    <location>
        <begin position="54"/>
        <end position="76"/>
    </location>
</feature>
<dbReference type="GO" id="GO:0016020">
    <property type="term" value="C:membrane"/>
    <property type="evidence" value="ECO:0007669"/>
    <property type="project" value="UniProtKB-SubCell"/>
</dbReference>
<keyword evidence="5 6" id="KW-0472">Membrane</keyword>
<keyword evidence="9" id="KW-1185">Reference proteome</keyword>
<evidence type="ECO:0000259" key="7">
    <source>
        <dbReference type="PROSITE" id="PS50253"/>
    </source>
</evidence>
<dbReference type="PANTHER" id="PTHR11403">
    <property type="entry name" value="CYTOCHROME C OXIDASE SUBUNIT III"/>
    <property type="match status" value="1"/>
</dbReference>
<dbReference type="PANTHER" id="PTHR11403:SF10">
    <property type="entry name" value="CYTOCHROME C OXIDASE"/>
    <property type="match status" value="1"/>
</dbReference>
<evidence type="ECO:0000256" key="6">
    <source>
        <dbReference type="SAM" id="Phobius"/>
    </source>
</evidence>
<dbReference type="InterPro" id="IPR000298">
    <property type="entry name" value="Cyt_c_oxidase-like_su3"/>
</dbReference>
<feature type="transmembrane region" description="Helical" evidence="6">
    <location>
        <begin position="332"/>
        <end position="352"/>
    </location>
</feature>
<dbReference type="InterPro" id="IPR035973">
    <property type="entry name" value="Cyt_c_oxidase_su3-like_sf"/>
</dbReference>
<evidence type="ECO:0000313" key="9">
    <source>
        <dbReference type="Proteomes" id="UP000236454"/>
    </source>
</evidence>
<dbReference type="SUPFAM" id="SSF81452">
    <property type="entry name" value="Cytochrome c oxidase subunit III-like"/>
    <property type="match status" value="2"/>
</dbReference>
<feature type="transmembrane region" description="Helical" evidence="6">
    <location>
        <begin position="21"/>
        <end position="42"/>
    </location>
</feature>
<dbReference type="InterPro" id="IPR024791">
    <property type="entry name" value="Cyt_c/ubiquinol_Oxase_su3"/>
</dbReference>
<comment type="subcellular location">
    <subcellularLocation>
        <location evidence="1">Membrane</location>
        <topology evidence="1">Multi-pass membrane protein</topology>
    </subcellularLocation>
</comment>
<accession>A0A1I7AYW6</accession>
<dbReference type="Gene3D" id="1.20.120.80">
    <property type="entry name" value="Cytochrome c oxidase, subunit III, four-helix bundle"/>
    <property type="match status" value="2"/>
</dbReference>
<gene>
    <name evidence="8" type="ORF">SAMN05216474_2404</name>
</gene>
<name>A0A1I7AYW6_9FLAO</name>
<evidence type="ECO:0000313" key="8">
    <source>
        <dbReference type="EMBL" id="SFT80106.1"/>
    </source>
</evidence>
<keyword evidence="3 6" id="KW-0812">Transmembrane</keyword>
<feature type="transmembrane region" description="Helical" evidence="6">
    <location>
        <begin position="288"/>
        <end position="311"/>
    </location>
</feature>
<dbReference type="GO" id="GO:0004129">
    <property type="term" value="F:cytochrome-c oxidase activity"/>
    <property type="evidence" value="ECO:0007669"/>
    <property type="project" value="InterPro"/>
</dbReference>
<dbReference type="Proteomes" id="UP000236454">
    <property type="component" value="Unassembled WGS sequence"/>
</dbReference>
<dbReference type="PROSITE" id="PS50253">
    <property type="entry name" value="COX3"/>
    <property type="match status" value="1"/>
</dbReference>
<dbReference type="GO" id="GO:0019646">
    <property type="term" value="P:aerobic electron transport chain"/>
    <property type="evidence" value="ECO:0007669"/>
    <property type="project" value="InterPro"/>
</dbReference>
<sequence>MKENFVNSLPPEQKEKTKKGLVWVFIFSITMFFAGLTSAYIVSMGDGFWIKVKFPTAFWISTILILASSLPLYMAVKAIKAGDMKKTSMLLLLTTILGIAFGISQWKGYSALNNEGAHFVSRIMVTDGRYGEYYSIKMDGVLLDIEGNSYEKKGELLTEEEAQALRTFMLNFDLGTDFNQIFTLPAYGEKFVFLYKDEPLSLVNGKFVKTNGEALQLLEFERLTHLARNIIDERGDFFISGKMGEDFHLYYAGKELQYIDRKLHYNGEVLSDNLQNKLLRGNSDTSTAYLFMITGLHFLHVICAVLMMLVYTIRSFTGRWDASNAVNLKSGAIFWHFLGALWVYLLLFLLFIH</sequence>
<evidence type="ECO:0000256" key="1">
    <source>
        <dbReference type="ARBA" id="ARBA00004141"/>
    </source>
</evidence>
<dbReference type="STRING" id="477690.SAMN05216474_2404"/>
<dbReference type="Pfam" id="PF00510">
    <property type="entry name" value="COX3"/>
    <property type="match status" value="1"/>
</dbReference>
<protein>
    <submittedName>
        <fullName evidence="8">Cytochrome c oxidase subunit 3</fullName>
    </submittedName>
</protein>
<dbReference type="EMBL" id="FPAS01000004">
    <property type="protein sequence ID" value="SFT80106.1"/>
    <property type="molecule type" value="Genomic_DNA"/>
</dbReference>